<feature type="domain" description="Lantibiotic dehydratase N-terminal" evidence="1">
    <location>
        <begin position="146"/>
        <end position="406"/>
    </location>
</feature>
<sequence>MSEWKYISKMVVRRTGFPFELLYRIAFDKSAAHIDKQLETEEQLQREIGVLLSERFTEQVKISQAKQARQELKLLSKYRRKVAKGQVSLQDLEHVRLYWPNTPFYEQFAKVVALAEEVRKLHREGEAILAEELVHKRRDLQKLVGDPFFAEAVFISNPDVYEYSYLKYIAHDEFEKRTTRLKMLEKRFIAYLQRFAAKNDTASFFGPMNYARFDLEQTEPVKLDMVSGKFTKRAVFYSFWMTIVLADAISKEPSIRPYLAPRLHPLCTLTEDGVEYLFIDGRRKLPAHLLRLLRDVDGTTTARELANRYDMPVEQLIQQIELLVKQRMILFGIEIPSTIFGPFDYLHEFVRALPDHVEAKAKWAAELDQFEQLRAAFEGGTFEQRVAISKRMEERFVELTRHATRRLAGKTYADRTLYYEECKGTIRNLSFNKAFLDDFHSRIEPILELIASYGEMMRGYYQRIGKQVFREIAQGQSEIPYAHFIRRVQEMEEQGKINYDDEIFNEFHRKLYAVVKANQEGNIVRLTQEDLAELIAHDAGGSLHTSPDLMFAARDVEALARGDYQIVLGEVHQFVSMWGSQFLFDSDREAVEQEIEQVIQELPAYQKLSTILNTRRHKGLLYEAFPGTLIQFLGKPSDRAKHVVPLRDLVVRIEQDELVLADRHSNRTFTIYNSGDDNLHLWAFAVPRVASIPIDFGQHTPRIEINGVVYQRERWVLPSREFIGTDPDTSDYDLFLAMRRAKRRHQLPRWVFVRVENEKKPYYFDFDSFFLIELLHGHLKTNDQVTMTEMYPGPEHLWMRDEDGSYCIELRGTAFRPPLPGSREYEATREELGMNI</sequence>
<dbReference type="EMBL" id="OY569118">
    <property type="protein sequence ID" value="CAJ1002359.1"/>
    <property type="molecule type" value="Genomic_DNA"/>
</dbReference>
<organism evidence="2 3">
    <name type="scientific">Brevibacillus aydinogluensis</name>
    <dbReference type="NCBI Taxonomy" id="927786"/>
    <lineage>
        <taxon>Bacteria</taxon>
        <taxon>Bacillati</taxon>
        <taxon>Bacillota</taxon>
        <taxon>Bacilli</taxon>
        <taxon>Bacillales</taxon>
        <taxon>Paenibacillaceae</taxon>
        <taxon>Brevibacillus</taxon>
    </lineage>
</organism>
<dbReference type="RefSeq" id="WP_304415413.1">
    <property type="nucleotide sequence ID" value="NZ_OY569118.1"/>
</dbReference>
<dbReference type="InterPro" id="IPR006827">
    <property type="entry name" value="Lant_deHydtase_N"/>
</dbReference>
<gene>
    <name evidence="2" type="ORF">BSPP4475_08530</name>
</gene>
<keyword evidence="3" id="KW-1185">Reference proteome</keyword>
<evidence type="ECO:0000313" key="2">
    <source>
        <dbReference type="EMBL" id="CAJ1002359.1"/>
    </source>
</evidence>
<accession>A0AA48RC37</accession>
<evidence type="ECO:0000313" key="3">
    <source>
        <dbReference type="Proteomes" id="UP001189619"/>
    </source>
</evidence>
<dbReference type="Proteomes" id="UP001189619">
    <property type="component" value="Chromosome"/>
</dbReference>
<evidence type="ECO:0000259" key="1">
    <source>
        <dbReference type="Pfam" id="PF04738"/>
    </source>
</evidence>
<dbReference type="Pfam" id="PF04738">
    <property type="entry name" value="Lant_dehydr_N"/>
    <property type="match status" value="2"/>
</dbReference>
<protein>
    <submittedName>
        <fullName evidence="2">Lant-dehydr-N domain-containing protein</fullName>
    </submittedName>
</protein>
<dbReference type="KEGG" id="bayd:BSPP4475_08530"/>
<feature type="domain" description="Lantibiotic dehydratase N-terminal" evidence="1">
    <location>
        <begin position="519"/>
        <end position="767"/>
    </location>
</feature>
<proteinExistence type="predicted"/>
<reference evidence="2" key="1">
    <citation type="submission" date="2023-07" db="EMBL/GenBank/DDBJ databases">
        <authorList>
            <person name="Ivanov I."/>
            <person name="Teneva D."/>
            <person name="Stoikov I."/>
        </authorList>
    </citation>
    <scope>NUCLEOTIDE SEQUENCE</scope>
    <source>
        <strain evidence="2">4475</strain>
    </source>
</reference>
<name>A0AA48RC37_9BACL</name>
<dbReference type="AlphaFoldDB" id="A0AA48RC37"/>